<proteinExistence type="predicted"/>
<comment type="subcellular location">
    <subcellularLocation>
        <location evidence="1">Host nucleus</location>
    </subcellularLocation>
</comment>
<accession>A0A7M4CBI8</accession>
<keyword evidence="3" id="KW-0235">DNA replication</keyword>
<evidence type="ECO:0000256" key="1">
    <source>
        <dbReference type="ARBA" id="ARBA00004147"/>
    </source>
</evidence>
<dbReference type="GO" id="GO:0019079">
    <property type="term" value="P:viral genome replication"/>
    <property type="evidence" value="ECO:0007669"/>
    <property type="project" value="InterPro"/>
</dbReference>
<name>A0A7M4CBI8_9VIRU</name>
<keyword evidence="2" id="KW-1048">Host nucleus</keyword>
<dbReference type="InterPro" id="IPR027417">
    <property type="entry name" value="P-loop_NTPase"/>
</dbReference>
<dbReference type="GO" id="GO:0005524">
    <property type="term" value="F:ATP binding"/>
    <property type="evidence" value="ECO:0007669"/>
    <property type="project" value="UniProtKB-KW"/>
</dbReference>
<evidence type="ECO:0000256" key="5">
    <source>
        <dbReference type="ARBA" id="ARBA00022840"/>
    </source>
</evidence>
<protein>
    <submittedName>
        <fullName evidence="8">NS1</fullName>
    </submittedName>
</protein>
<dbReference type="SUPFAM" id="SSF52540">
    <property type="entry name" value="P-loop containing nucleoside triphosphate hydrolases"/>
    <property type="match status" value="1"/>
</dbReference>
<keyword evidence="4" id="KW-0547">Nucleotide-binding</keyword>
<evidence type="ECO:0000256" key="6">
    <source>
        <dbReference type="SAM" id="MobiDB-lite"/>
    </source>
</evidence>
<evidence type="ECO:0000313" key="8">
    <source>
        <dbReference type="EMBL" id="QOD39469.1"/>
    </source>
</evidence>
<evidence type="ECO:0000256" key="3">
    <source>
        <dbReference type="ARBA" id="ARBA00022705"/>
    </source>
</evidence>
<keyword evidence="5" id="KW-0067">ATP-binding</keyword>
<organism evidence="8">
    <name type="scientific">uncultured densovirus</name>
    <dbReference type="NCBI Taxonomy" id="748192"/>
    <lineage>
        <taxon>Viruses</taxon>
        <taxon>Monodnaviria</taxon>
        <taxon>Shotokuvirae</taxon>
        <taxon>Cossaviricota</taxon>
        <taxon>Quintoviricetes</taxon>
        <taxon>Piccovirales</taxon>
        <taxon>Parvoviridae</taxon>
        <taxon>Densovirinae</taxon>
        <taxon>environmental samples</taxon>
    </lineage>
</organism>
<sequence>MSDDGPGDRANIGGGGGGEGGGDTERHDVQHQEDSTVSDEQQGTSERRPTVSALFKELSWEDRKSAYRFKTSVATLFQCGEVHVEEREKAQEKRISSIIRELRRSKGYYVSDVFDCASREQADEVCNHLQRNGRSFTRGFLLISSHNEHVHVAHDCSLANGSCRCGFIQKTENSTGIRRRRRSIRRRPVSASLSEADVRNILEYFAEREKGRKIENLQIGGRVERQQDEVGVLEDGGPGGCEERGRVEECKEDDDVELRLDIAGRAYHYGSYSRNRKEDSEAPKAKRRKTDRIQLKTEAILKKLKTHPVSPIQGLLQHKSWNEDPEFMFIKEDDPQFRQALSHWLSILINYNVDDLAKLYSSEDVNLIFASGVTDPAVYYDNLDDSYTNVLAFLMHQFNNDSEAVKNFIIDVFNVVERKIAKLNTLVVISPPSAGKNWFFDMFCDFFLNVGKLGNPSKYNSFAFQDAPNRRIIMWDEINYAPENIEIMKKLFGGTTTVVSVKYKCEMPVYRTPIIVMSNDSSLSFIRDIAFKDRMKLYHWKVAPMLKNLKYPHPLTVIKLYNQYIKET</sequence>
<feature type="region of interest" description="Disordered" evidence="6">
    <location>
        <begin position="1"/>
        <end position="50"/>
    </location>
</feature>
<dbReference type="GO" id="GO:0006260">
    <property type="term" value="P:DNA replication"/>
    <property type="evidence" value="ECO:0007669"/>
    <property type="project" value="UniProtKB-KW"/>
</dbReference>
<dbReference type="GO" id="GO:0042025">
    <property type="term" value="C:host cell nucleus"/>
    <property type="evidence" value="ECO:0007669"/>
    <property type="project" value="UniProtKB-SubCell"/>
</dbReference>
<evidence type="ECO:0000256" key="2">
    <source>
        <dbReference type="ARBA" id="ARBA00022562"/>
    </source>
</evidence>
<evidence type="ECO:0000259" key="7">
    <source>
        <dbReference type="Pfam" id="PF01057"/>
    </source>
</evidence>
<evidence type="ECO:0000256" key="4">
    <source>
        <dbReference type="ARBA" id="ARBA00022741"/>
    </source>
</evidence>
<dbReference type="Gene3D" id="3.40.50.300">
    <property type="entry name" value="P-loop containing nucleotide triphosphate hydrolases"/>
    <property type="match status" value="1"/>
</dbReference>
<dbReference type="Pfam" id="PF01057">
    <property type="entry name" value="Parvo_NS1"/>
    <property type="match status" value="1"/>
</dbReference>
<feature type="compositionally biased region" description="Basic and acidic residues" evidence="6">
    <location>
        <begin position="23"/>
        <end position="34"/>
    </location>
</feature>
<feature type="domain" description="Parvovirus non-structural protein 1 helicase" evidence="7">
    <location>
        <begin position="384"/>
        <end position="520"/>
    </location>
</feature>
<gene>
    <name evidence="8" type="primary">NS1</name>
</gene>
<dbReference type="InterPro" id="IPR001257">
    <property type="entry name" value="Parvovirus_NS1_helicase"/>
</dbReference>
<feature type="compositionally biased region" description="Gly residues" evidence="6">
    <location>
        <begin position="12"/>
        <end position="21"/>
    </location>
</feature>
<dbReference type="EMBL" id="MT733018">
    <property type="protein sequence ID" value="QOD39469.1"/>
    <property type="molecule type" value="Genomic_DNA"/>
</dbReference>
<reference evidence="8" key="1">
    <citation type="submission" date="2020-07" db="EMBL/GenBank/DDBJ databases">
        <title>Diversity of sea star-associated densoviruses and transcribed endogenized viral elements of densovirus origin.</title>
        <authorList>
            <person name="Jackson E.W."/>
            <person name="Hewson I."/>
        </authorList>
    </citation>
    <scope>NUCLEOTIDE SEQUENCE</scope>
</reference>